<dbReference type="InterPro" id="IPR009008">
    <property type="entry name" value="Val/Leu/Ile-tRNA-synth_edit"/>
</dbReference>
<evidence type="ECO:0000256" key="6">
    <source>
        <dbReference type="ARBA" id="ARBA00023146"/>
    </source>
</evidence>
<evidence type="ECO:0000256" key="7">
    <source>
        <dbReference type="ARBA" id="ARBA00029936"/>
    </source>
</evidence>
<dbReference type="EMBL" id="CAUYUJ010008535">
    <property type="protein sequence ID" value="CAK0824209.1"/>
    <property type="molecule type" value="Genomic_DNA"/>
</dbReference>
<feature type="region of interest" description="Disordered" evidence="8">
    <location>
        <begin position="466"/>
        <end position="489"/>
    </location>
</feature>
<dbReference type="EC" id="6.1.1.9" evidence="1"/>
<evidence type="ECO:0000256" key="5">
    <source>
        <dbReference type="ARBA" id="ARBA00022917"/>
    </source>
</evidence>
<dbReference type="Proteomes" id="UP001189429">
    <property type="component" value="Unassembled WGS sequence"/>
</dbReference>
<dbReference type="Gene3D" id="1.25.40.10">
    <property type="entry name" value="Tetratricopeptide repeat domain"/>
    <property type="match status" value="1"/>
</dbReference>
<protein>
    <recommendedName>
        <fullName evidence="1">valine--tRNA ligase</fullName>
        <ecNumber evidence="1">6.1.1.9</ecNumber>
    </recommendedName>
    <alternativeName>
        <fullName evidence="7">Valyl-tRNA synthetase</fullName>
    </alternativeName>
</protein>
<evidence type="ECO:0000256" key="8">
    <source>
        <dbReference type="SAM" id="MobiDB-lite"/>
    </source>
</evidence>
<sequence>MARSASVLCVCAFTRFLSRARCFSEDEFIPVATTRPETILGDSAVCVHPEDPRYRHLVGKKVLVPLQGRAVPVIADEYVDREFGTGALKITPAHGRVPASLCGLIPRIVCSFTAIGVVADPARPELGKFLRATRAFRVGDLALKEAPLLRLKGGARRLAGLDPAATAAPLRAAGLFLPDWASPGSGAAPPGGSRAAQVLLRASRNEVPDLAFVRAVLLFNSFGAGTAGQDQVVFRTLARANHSCLPTCIVDGDEGTLRLVRDVAAGDELTVSYLDDATLMWPRDRRREELIDRYDFLCRCGRCEAPEDDVRRFRCCAAEGCGGDLLVVHGGPPALRCARCAAGSPDELSRALLADEAAAAACLEKAKRGDLEEEEEGQELIKCARFASRHPAHALAIELGHDFAFPDAVPAKRAVLEGLRLIFGDAPCQLAVDAGRDLAQALEARSDREGARECLRRAAEVAGLLDGGAAATPPPRRAPAVAKPGAAGGRAAPSLELDQGLAFGVDVAPPRRSGAATRAVIGLDGSMTAQVAELGSPQYEGLDREECRRKLWADLEQAGVALKKEETTSNGCLCRSAAARSSSRCCRTSGSRGRR</sequence>
<dbReference type="SUPFAM" id="SSF82199">
    <property type="entry name" value="SET domain"/>
    <property type="match status" value="1"/>
</dbReference>
<dbReference type="Gene3D" id="2.170.270.10">
    <property type="entry name" value="SET domain"/>
    <property type="match status" value="1"/>
</dbReference>
<dbReference type="Gene3D" id="3.90.740.10">
    <property type="entry name" value="Valyl/Leucyl/Isoleucyl-tRNA synthetase, editing domain"/>
    <property type="match status" value="1"/>
</dbReference>
<evidence type="ECO:0000256" key="4">
    <source>
        <dbReference type="ARBA" id="ARBA00022840"/>
    </source>
</evidence>
<dbReference type="PANTHER" id="PTHR11946">
    <property type="entry name" value="VALYL-TRNA SYNTHETASES"/>
    <property type="match status" value="1"/>
</dbReference>
<reference evidence="9" key="1">
    <citation type="submission" date="2023-10" db="EMBL/GenBank/DDBJ databases">
        <authorList>
            <person name="Chen Y."/>
            <person name="Shah S."/>
            <person name="Dougan E. K."/>
            <person name="Thang M."/>
            <person name="Chan C."/>
        </authorList>
    </citation>
    <scope>NUCLEOTIDE SEQUENCE [LARGE SCALE GENOMIC DNA]</scope>
</reference>
<keyword evidence="5" id="KW-0648">Protein biosynthesis</keyword>
<name>A0ABN9RXU2_9DINO</name>
<dbReference type="InterPro" id="IPR046341">
    <property type="entry name" value="SET_dom_sf"/>
</dbReference>
<dbReference type="InterPro" id="IPR002303">
    <property type="entry name" value="Valyl-tRNA_ligase"/>
</dbReference>
<organism evidence="9 10">
    <name type="scientific">Prorocentrum cordatum</name>
    <dbReference type="NCBI Taxonomy" id="2364126"/>
    <lineage>
        <taxon>Eukaryota</taxon>
        <taxon>Sar</taxon>
        <taxon>Alveolata</taxon>
        <taxon>Dinophyceae</taxon>
        <taxon>Prorocentrales</taxon>
        <taxon>Prorocentraceae</taxon>
        <taxon>Prorocentrum</taxon>
    </lineage>
</organism>
<accession>A0ABN9RXU2</accession>
<proteinExistence type="predicted"/>
<evidence type="ECO:0000256" key="2">
    <source>
        <dbReference type="ARBA" id="ARBA00022598"/>
    </source>
</evidence>
<dbReference type="CDD" id="cd20071">
    <property type="entry name" value="SET_SMYD"/>
    <property type="match status" value="1"/>
</dbReference>
<dbReference type="InterPro" id="IPR011990">
    <property type="entry name" value="TPR-like_helical_dom_sf"/>
</dbReference>
<keyword evidence="3" id="KW-0547">Nucleotide-binding</keyword>
<evidence type="ECO:0000256" key="3">
    <source>
        <dbReference type="ARBA" id="ARBA00022741"/>
    </source>
</evidence>
<keyword evidence="2" id="KW-0436">Ligase</keyword>
<keyword evidence="4" id="KW-0067">ATP-binding</keyword>
<evidence type="ECO:0000313" key="10">
    <source>
        <dbReference type="Proteomes" id="UP001189429"/>
    </source>
</evidence>
<gene>
    <name evidence="9" type="ORF">PCOR1329_LOCUS24675</name>
</gene>
<feature type="compositionally biased region" description="Low complexity" evidence="8">
    <location>
        <begin position="478"/>
        <end position="489"/>
    </location>
</feature>
<evidence type="ECO:0000313" key="9">
    <source>
        <dbReference type="EMBL" id="CAK0824209.1"/>
    </source>
</evidence>
<keyword evidence="10" id="KW-1185">Reference proteome</keyword>
<keyword evidence="6" id="KW-0030">Aminoacyl-tRNA synthetase</keyword>
<dbReference type="PANTHER" id="PTHR11946:SF93">
    <property type="entry name" value="VALINE--TRNA LIGASE, CHLOROPLASTIC_MITOCHONDRIAL 2"/>
    <property type="match status" value="1"/>
</dbReference>
<evidence type="ECO:0000256" key="1">
    <source>
        <dbReference type="ARBA" id="ARBA00013169"/>
    </source>
</evidence>
<comment type="caution">
    <text evidence="9">The sequence shown here is derived from an EMBL/GenBank/DDBJ whole genome shotgun (WGS) entry which is preliminary data.</text>
</comment>
<dbReference type="SUPFAM" id="SSF50677">
    <property type="entry name" value="ValRS/IleRS/LeuRS editing domain"/>
    <property type="match status" value="1"/>
</dbReference>